<sequence>MYKLSVISMFKNESDILECWLNHYLKEGVEHFYLIDNGSTDNYNIILEKFKNLITLVSDNFRSNQPGTQNILLNKHFKTKIKKESEWVLICDMDEYVYNNEDYKNIPDFLEEVNINISQIKLPWKIFGSNKCVKIPSNIIQSLTKRQAKQNLSDGYSKTISRTKDIINLETHKCKVNGLCVYSNLSEEYNDDIKLELNHYMLISEDYYRNIKCTRGGGQSNFSIKYTMDYFYKNDINFNELDDIGLSIKNYK</sequence>
<keyword evidence="3" id="KW-1133">Transmembrane helix</keyword>
<evidence type="ECO:0000313" key="4">
    <source>
        <dbReference type="EMBL" id="ADO67302.1"/>
    </source>
</evidence>
<dbReference type="PANTHER" id="PTHR21461">
    <property type="entry name" value="GLYCOSYLTRANSFERASE FAMILY 92 PROTEIN"/>
    <property type="match status" value="1"/>
</dbReference>
<dbReference type="Pfam" id="PF13704">
    <property type="entry name" value="Glyco_tranf_2_4"/>
    <property type="match status" value="1"/>
</dbReference>
<evidence type="ECO:0000313" key="5">
    <source>
        <dbReference type="Proteomes" id="UP000029781"/>
    </source>
</evidence>
<keyword evidence="5" id="KW-1185">Reference proteome</keyword>
<dbReference type="CAZy" id="GT2">
    <property type="family name" value="Glycosyltransferase Family 2"/>
</dbReference>
<evidence type="ECO:0008006" key="6">
    <source>
        <dbReference type="Google" id="ProtNLM"/>
    </source>
</evidence>
<dbReference type="Gene3D" id="3.90.550.10">
    <property type="entry name" value="Spore Coat Polysaccharide Biosynthesis Protein SpsA, Chain A"/>
    <property type="match status" value="1"/>
</dbReference>
<accession>E3T539</accession>
<dbReference type="InterPro" id="IPR029044">
    <property type="entry name" value="Nucleotide-diphossugar_trans"/>
</dbReference>
<reference evidence="4 5" key="1">
    <citation type="journal article" date="2010" name="Proc. Natl. Acad. Sci. U.S.A.">
        <title>Giant virus with a remarkable complement of genes infects marine zooplankton.</title>
        <authorList>
            <person name="Fischer M.G."/>
            <person name="Allen M.J."/>
            <person name="Wilson W.H."/>
            <person name="Suttle C.A."/>
        </authorList>
    </citation>
    <scope>NUCLEOTIDE SEQUENCE [LARGE SCALE GENOMIC DNA]</scope>
    <source>
        <strain evidence="4 5">BV-PW1</strain>
    </source>
</reference>
<protein>
    <recommendedName>
        <fullName evidence="6">Glycosyltransferase family 2 protein</fullName>
    </recommendedName>
</protein>
<dbReference type="RefSeq" id="YP_003969901.1">
    <property type="nucleotide sequence ID" value="NC_014637.1"/>
</dbReference>
<gene>
    <name evidence="4" type="ORF">crov269</name>
</gene>
<dbReference type="KEGG" id="vg:9887671"/>
<dbReference type="GO" id="GO:0016757">
    <property type="term" value="F:glycosyltransferase activity"/>
    <property type="evidence" value="ECO:0007669"/>
    <property type="project" value="TreeGrafter"/>
</dbReference>
<evidence type="ECO:0000256" key="2">
    <source>
        <dbReference type="ARBA" id="ARBA00022692"/>
    </source>
</evidence>
<organism evidence="4 5">
    <name type="scientific">Cafeteria roenbergensis virus (strain BV-PW1)</name>
    <name type="common">CroV</name>
    <dbReference type="NCBI Taxonomy" id="693272"/>
    <lineage>
        <taxon>Viruses</taxon>
        <taxon>Varidnaviria</taxon>
        <taxon>Bamfordvirae</taxon>
        <taxon>Nucleocytoviricota</taxon>
        <taxon>Megaviricetes</taxon>
        <taxon>Imitervirales</taxon>
        <taxon>Mimiviridae</taxon>
        <taxon>Aliimimivirinae</taxon>
        <taxon>Rheavirus</taxon>
        <taxon>Rheavirus sinusmexicani</taxon>
    </lineage>
</organism>
<organismHost>
    <name type="scientific">Cafeteria roenbergensis</name>
    <name type="common">Marine flagellate</name>
    <dbReference type="NCBI Taxonomy" id="33653"/>
</organismHost>
<evidence type="ECO:0000256" key="1">
    <source>
        <dbReference type="ARBA" id="ARBA00004167"/>
    </source>
</evidence>
<evidence type="ECO:0000256" key="3">
    <source>
        <dbReference type="ARBA" id="ARBA00022989"/>
    </source>
</evidence>
<keyword evidence="3" id="KW-0472">Membrane</keyword>
<dbReference type="GeneID" id="9887671"/>
<dbReference type="GO" id="GO:0016020">
    <property type="term" value="C:membrane"/>
    <property type="evidence" value="ECO:0007669"/>
    <property type="project" value="UniProtKB-SubCell"/>
</dbReference>
<name>E3T539_CROVB</name>
<proteinExistence type="predicted"/>
<dbReference type="EMBL" id="GU244497">
    <property type="protein sequence ID" value="ADO67302.1"/>
    <property type="molecule type" value="Genomic_DNA"/>
</dbReference>
<keyword evidence="2" id="KW-0812">Transmembrane</keyword>
<comment type="subcellular location">
    <subcellularLocation>
        <location evidence="1">Membrane</location>
        <topology evidence="1">Single-pass membrane protein</topology>
    </subcellularLocation>
</comment>
<dbReference type="PANTHER" id="PTHR21461:SF69">
    <property type="entry name" value="GLYCOSYLTRANSFERASE FAMILY 92 PROTEIN"/>
    <property type="match status" value="1"/>
</dbReference>
<dbReference type="SUPFAM" id="SSF53448">
    <property type="entry name" value="Nucleotide-diphospho-sugar transferases"/>
    <property type="match status" value="1"/>
</dbReference>
<dbReference type="Proteomes" id="UP000029781">
    <property type="component" value="Segment"/>
</dbReference>